<feature type="coiled-coil region" evidence="1">
    <location>
        <begin position="7"/>
        <end position="34"/>
    </location>
</feature>
<dbReference type="PANTHER" id="PTHR36436">
    <property type="entry name" value="SLL5081 PROTEIN"/>
    <property type="match status" value="1"/>
</dbReference>
<protein>
    <submittedName>
        <fullName evidence="2">DUF1963 domain-containing protein</fullName>
    </submittedName>
</protein>
<reference evidence="2" key="1">
    <citation type="submission" date="2021-08" db="EMBL/GenBank/DDBJ databases">
        <authorList>
            <person name="Nwanade C."/>
            <person name="Wang M."/>
            <person name="Masoudi A."/>
            <person name="Yu Z."/>
            <person name="Liu J."/>
        </authorList>
    </citation>
    <scope>NUCLEOTIDE SEQUENCE</scope>
    <source>
        <strain evidence="2">S056</strain>
    </source>
</reference>
<dbReference type="EMBL" id="CP080776">
    <property type="protein sequence ID" value="UWP94494.1"/>
    <property type="molecule type" value="Genomic_DNA"/>
</dbReference>
<dbReference type="Gene3D" id="2.30.320.10">
    <property type="entry name" value="YwqG-like"/>
    <property type="match status" value="1"/>
</dbReference>
<name>A0A9Q9H6J5_9RHOB</name>
<dbReference type="InterPro" id="IPR035948">
    <property type="entry name" value="YwqG-like_sf"/>
</dbReference>
<organism evidence="2 3">
    <name type="scientific">Aliiroseovarius crassostreae</name>
    <dbReference type="NCBI Taxonomy" id="154981"/>
    <lineage>
        <taxon>Bacteria</taxon>
        <taxon>Pseudomonadati</taxon>
        <taxon>Pseudomonadota</taxon>
        <taxon>Alphaproteobacteria</taxon>
        <taxon>Rhodobacterales</taxon>
        <taxon>Paracoccaceae</taxon>
        <taxon>Aliiroseovarius</taxon>
    </lineage>
</organism>
<evidence type="ECO:0000313" key="2">
    <source>
        <dbReference type="EMBL" id="UWP94494.1"/>
    </source>
</evidence>
<evidence type="ECO:0000313" key="3">
    <source>
        <dbReference type="Proteomes" id="UP001057991"/>
    </source>
</evidence>
<gene>
    <name evidence="2" type="ORF">K3X48_09630</name>
</gene>
<sequence length="280" mass="32166">MDKDALKKRYAQEFAAATDQLEALSRKLQFLESVQRSPSFDASRLGGPIAWPAGEPIPTDSSGAPMVFVAQINFNEEHALPHFPKKGLLQLFLANDINERGISFFREYRKDGDYPLQNGSGFKLVFHGETKDLVETQYQLPQSDYPIYQPEILDRPLAITFRENKDQLPPMSHWQGAEVYERFEQLPEAENALVELDEILRTEVWDEQLSTAFYLGGYACPLQLDQRRFFEEYRKYDTCLMNFGELPLLDLPDMNFAVLISKADLFAMKFDDTVLIADTD</sequence>
<dbReference type="Pfam" id="PF09234">
    <property type="entry name" value="DUF1963"/>
    <property type="match status" value="1"/>
</dbReference>
<dbReference type="RefSeq" id="WP_259805586.1">
    <property type="nucleotide sequence ID" value="NZ_CP080776.1"/>
</dbReference>
<dbReference type="PANTHER" id="PTHR36436:SF6">
    <property type="entry name" value="SLL5081 PROTEIN"/>
    <property type="match status" value="1"/>
</dbReference>
<proteinExistence type="predicted"/>
<evidence type="ECO:0000256" key="1">
    <source>
        <dbReference type="SAM" id="Coils"/>
    </source>
</evidence>
<dbReference type="Proteomes" id="UP001057991">
    <property type="component" value="Chromosome"/>
</dbReference>
<accession>A0A9Q9H6J5</accession>
<dbReference type="InterPro" id="IPR015315">
    <property type="entry name" value="DUF1963"/>
</dbReference>
<dbReference type="SUPFAM" id="SSF103032">
    <property type="entry name" value="Hypothetical protein YwqG"/>
    <property type="match status" value="1"/>
</dbReference>
<dbReference type="AlphaFoldDB" id="A0A9Q9H6J5"/>
<keyword evidence="1" id="KW-0175">Coiled coil</keyword>